<sequence>MDSIYIRNFSIEVTRRCNMACSHCMRGNAMALDISHAYIRNILSRVRGVHNINITGGEPSLNVKAMRYLLSCLKRRGTPVDRFYIVTNGSLSSISSDFIETCCALYDYQTEKVEDTGRHMLELSDDRFHNSAEREKVITCLSGLSFFGMRGQSEHMFLFKEGRCTVGFDNPVYPIYMNGDGVVHGDVYLNAKGMVCSNGDMSYQRQESNFLCTSSRFYSYLKSTVGKY</sequence>
<keyword evidence="5" id="KW-0411">Iron-sulfur</keyword>
<dbReference type="EMBL" id="VULU01000020">
    <property type="protein sequence ID" value="MSS48948.1"/>
    <property type="molecule type" value="Genomic_DNA"/>
</dbReference>
<evidence type="ECO:0000256" key="3">
    <source>
        <dbReference type="ARBA" id="ARBA00022723"/>
    </source>
</evidence>
<name>A0A7K0JH67_PHOVU</name>
<dbReference type="AlphaFoldDB" id="A0A7K0JH67"/>
<proteinExistence type="predicted"/>
<dbReference type="GO" id="GO:0051536">
    <property type="term" value="F:iron-sulfur cluster binding"/>
    <property type="evidence" value="ECO:0007669"/>
    <property type="project" value="UniProtKB-KW"/>
</dbReference>
<dbReference type="GO" id="GO:0046872">
    <property type="term" value="F:metal ion binding"/>
    <property type="evidence" value="ECO:0007669"/>
    <property type="project" value="UniProtKB-KW"/>
</dbReference>
<dbReference type="InterPro" id="IPR058240">
    <property type="entry name" value="rSAM_sf"/>
</dbReference>
<dbReference type="Pfam" id="PF04055">
    <property type="entry name" value="Radical_SAM"/>
    <property type="match status" value="1"/>
</dbReference>
<evidence type="ECO:0000256" key="2">
    <source>
        <dbReference type="ARBA" id="ARBA00022691"/>
    </source>
</evidence>
<evidence type="ECO:0000256" key="1">
    <source>
        <dbReference type="ARBA" id="ARBA00001966"/>
    </source>
</evidence>
<accession>A0A7K0JH67</accession>
<keyword evidence="2" id="KW-0949">S-adenosyl-L-methionine</keyword>
<organism evidence="7 8">
    <name type="scientific">Phocaeicola vulgatus</name>
    <name type="common">Bacteroides vulgatus</name>
    <dbReference type="NCBI Taxonomy" id="821"/>
    <lineage>
        <taxon>Bacteria</taxon>
        <taxon>Pseudomonadati</taxon>
        <taxon>Bacteroidota</taxon>
        <taxon>Bacteroidia</taxon>
        <taxon>Bacteroidales</taxon>
        <taxon>Bacteroidaceae</taxon>
        <taxon>Phocaeicola</taxon>
    </lineage>
</organism>
<dbReference type="Proteomes" id="UP000460950">
    <property type="component" value="Unassembled WGS sequence"/>
</dbReference>
<dbReference type="InterPro" id="IPR007197">
    <property type="entry name" value="rSAM"/>
</dbReference>
<evidence type="ECO:0000313" key="8">
    <source>
        <dbReference type="Proteomes" id="UP000460950"/>
    </source>
</evidence>
<comment type="caution">
    <text evidence="7">The sequence shown here is derived from an EMBL/GenBank/DDBJ whole genome shotgun (WGS) entry which is preliminary data.</text>
</comment>
<keyword evidence="3" id="KW-0479">Metal-binding</keyword>
<feature type="domain" description="Radical SAM core" evidence="6">
    <location>
        <begin position="11"/>
        <end position="93"/>
    </location>
</feature>
<evidence type="ECO:0000256" key="5">
    <source>
        <dbReference type="ARBA" id="ARBA00023014"/>
    </source>
</evidence>
<dbReference type="RefSeq" id="WP_154577440.1">
    <property type="nucleotide sequence ID" value="NZ_VULU01000020.1"/>
</dbReference>
<dbReference type="SUPFAM" id="SSF102114">
    <property type="entry name" value="Radical SAM enzymes"/>
    <property type="match status" value="1"/>
</dbReference>
<evidence type="ECO:0000313" key="7">
    <source>
        <dbReference type="EMBL" id="MSS48948.1"/>
    </source>
</evidence>
<keyword evidence="4" id="KW-0408">Iron</keyword>
<gene>
    <name evidence="7" type="ORF">FYJ30_11700</name>
</gene>
<dbReference type="InterPro" id="IPR013785">
    <property type="entry name" value="Aldolase_TIM"/>
</dbReference>
<protein>
    <submittedName>
        <fullName evidence="7">Radical SAM protein</fullName>
    </submittedName>
</protein>
<reference evidence="7 8" key="1">
    <citation type="submission" date="2019-09" db="EMBL/GenBank/DDBJ databases">
        <title>In-depth cultivation of the pig gut microbiome towards novel bacterial diversity and tailored functional studies.</title>
        <authorList>
            <person name="Wylensek D."/>
            <person name="Hitch T.C.A."/>
            <person name="Clavel T."/>
        </authorList>
    </citation>
    <scope>NUCLEOTIDE SEQUENCE [LARGE SCALE GENOMIC DNA]</scope>
    <source>
        <strain evidence="7 8">WCA-389-WT-3C</strain>
    </source>
</reference>
<dbReference type="CDD" id="cd01335">
    <property type="entry name" value="Radical_SAM"/>
    <property type="match status" value="1"/>
</dbReference>
<evidence type="ECO:0000259" key="6">
    <source>
        <dbReference type="Pfam" id="PF04055"/>
    </source>
</evidence>
<evidence type="ECO:0000256" key="4">
    <source>
        <dbReference type="ARBA" id="ARBA00023004"/>
    </source>
</evidence>
<comment type="cofactor">
    <cofactor evidence="1">
        <name>[4Fe-4S] cluster</name>
        <dbReference type="ChEBI" id="CHEBI:49883"/>
    </cofactor>
</comment>
<dbReference type="Gene3D" id="3.20.20.70">
    <property type="entry name" value="Aldolase class I"/>
    <property type="match status" value="1"/>
</dbReference>
<dbReference type="SFLD" id="SFLDS00029">
    <property type="entry name" value="Radical_SAM"/>
    <property type="match status" value="1"/>
</dbReference>
<dbReference type="GO" id="GO:0003824">
    <property type="term" value="F:catalytic activity"/>
    <property type="evidence" value="ECO:0007669"/>
    <property type="project" value="InterPro"/>
</dbReference>